<dbReference type="InterPro" id="IPR007214">
    <property type="entry name" value="YbaK/aa-tRNA-synth-assoc-dom"/>
</dbReference>
<dbReference type="GO" id="GO:0002161">
    <property type="term" value="F:aminoacyl-tRNA deacylase activity"/>
    <property type="evidence" value="ECO:0007669"/>
    <property type="project" value="InterPro"/>
</dbReference>
<dbReference type="CDD" id="cd04332">
    <property type="entry name" value="YbaK_like"/>
    <property type="match status" value="1"/>
</dbReference>
<dbReference type="Pfam" id="PF04073">
    <property type="entry name" value="tRNA_edit"/>
    <property type="match status" value="1"/>
</dbReference>
<gene>
    <name evidence="2" type="primary">proS_1</name>
    <name evidence="2" type="ORF">Pan216_04580</name>
</gene>
<sequence>MNAEQFLIEQGVDYEVVAHRPTFSAQEMADALHQPGDKIAKTVLLRVDGVYVVAILRATHYVDLEEVRIAMAARDVHLATEAEFHKLFPDCEFGAVPPFGSLYGLHTLVDEALAFDKDLYFEGNRHDEAIHMYYADFARLEAPTIAAFAHHL</sequence>
<dbReference type="KEGG" id="knv:Pan216_04580"/>
<evidence type="ECO:0000313" key="3">
    <source>
        <dbReference type="Proteomes" id="UP000317093"/>
    </source>
</evidence>
<dbReference type="SUPFAM" id="SSF55826">
    <property type="entry name" value="YbaK/ProRS associated domain"/>
    <property type="match status" value="1"/>
</dbReference>
<reference evidence="2 3" key="1">
    <citation type="submission" date="2019-02" db="EMBL/GenBank/DDBJ databases">
        <title>Deep-cultivation of Planctomycetes and their phenomic and genomic characterization uncovers novel biology.</title>
        <authorList>
            <person name="Wiegand S."/>
            <person name="Jogler M."/>
            <person name="Boedeker C."/>
            <person name="Pinto D."/>
            <person name="Vollmers J."/>
            <person name="Rivas-Marin E."/>
            <person name="Kohn T."/>
            <person name="Peeters S.H."/>
            <person name="Heuer A."/>
            <person name="Rast P."/>
            <person name="Oberbeckmann S."/>
            <person name="Bunk B."/>
            <person name="Jeske O."/>
            <person name="Meyerdierks A."/>
            <person name="Storesund J.E."/>
            <person name="Kallscheuer N."/>
            <person name="Luecker S."/>
            <person name="Lage O.M."/>
            <person name="Pohl T."/>
            <person name="Merkel B.J."/>
            <person name="Hornburger P."/>
            <person name="Mueller R.-W."/>
            <person name="Bruemmer F."/>
            <person name="Labrenz M."/>
            <person name="Spormann A.M."/>
            <person name="Op den Camp H."/>
            <person name="Overmann J."/>
            <person name="Amann R."/>
            <person name="Jetten M.S.M."/>
            <person name="Mascher T."/>
            <person name="Medema M.H."/>
            <person name="Devos D.P."/>
            <person name="Kaster A.-K."/>
            <person name="Ovreas L."/>
            <person name="Rohde M."/>
            <person name="Galperin M.Y."/>
            <person name="Jogler C."/>
        </authorList>
    </citation>
    <scope>NUCLEOTIDE SEQUENCE [LARGE SCALE GENOMIC DNA]</scope>
    <source>
        <strain evidence="2 3">Pan216</strain>
    </source>
</reference>
<dbReference type="Gene3D" id="3.90.960.10">
    <property type="entry name" value="YbaK/aminoacyl-tRNA synthetase-associated domain"/>
    <property type="match status" value="1"/>
</dbReference>
<dbReference type="PANTHER" id="PTHR30411:SF9">
    <property type="entry name" value="MULTIFUNCTIONAL SER_THR-TRNA DEACYLASE PROXP-Y"/>
    <property type="match status" value="1"/>
</dbReference>
<dbReference type="RefSeq" id="WP_145254199.1">
    <property type="nucleotide sequence ID" value="NZ_CP036279.1"/>
</dbReference>
<dbReference type="PANTHER" id="PTHR30411">
    <property type="entry name" value="CYTOPLASMIC PROTEIN"/>
    <property type="match status" value="1"/>
</dbReference>
<keyword evidence="3" id="KW-1185">Reference proteome</keyword>
<name>A0A518AY19_9BACT</name>
<dbReference type="OrthoDB" id="9786549at2"/>
<organism evidence="2 3">
    <name type="scientific">Kolteria novifilia</name>
    <dbReference type="NCBI Taxonomy" id="2527975"/>
    <lineage>
        <taxon>Bacteria</taxon>
        <taxon>Pseudomonadati</taxon>
        <taxon>Planctomycetota</taxon>
        <taxon>Planctomycetia</taxon>
        <taxon>Kolteriales</taxon>
        <taxon>Kolteriaceae</taxon>
        <taxon>Kolteria</taxon>
    </lineage>
</organism>
<dbReference type="Proteomes" id="UP000317093">
    <property type="component" value="Chromosome"/>
</dbReference>
<keyword evidence="2" id="KW-0436">Ligase</keyword>
<accession>A0A518AY19</accession>
<dbReference type="EC" id="6.1.1.15" evidence="2"/>
<protein>
    <submittedName>
        <fullName evidence="2">Proline--tRNA ligase</fullName>
        <ecNumber evidence="2">6.1.1.15</ecNumber>
    </submittedName>
</protein>
<feature type="domain" description="YbaK/aminoacyl-tRNA synthetase-associated" evidence="1">
    <location>
        <begin position="19"/>
        <end position="140"/>
    </location>
</feature>
<evidence type="ECO:0000313" key="2">
    <source>
        <dbReference type="EMBL" id="QDU59627.1"/>
    </source>
</evidence>
<dbReference type="GO" id="GO:0004827">
    <property type="term" value="F:proline-tRNA ligase activity"/>
    <property type="evidence" value="ECO:0007669"/>
    <property type="project" value="UniProtKB-EC"/>
</dbReference>
<dbReference type="AlphaFoldDB" id="A0A518AY19"/>
<proteinExistence type="predicted"/>
<evidence type="ECO:0000259" key="1">
    <source>
        <dbReference type="Pfam" id="PF04073"/>
    </source>
</evidence>
<dbReference type="EMBL" id="CP036279">
    <property type="protein sequence ID" value="QDU59627.1"/>
    <property type="molecule type" value="Genomic_DNA"/>
</dbReference>
<dbReference type="InterPro" id="IPR036754">
    <property type="entry name" value="YbaK/aa-tRNA-synt-asso_dom_sf"/>
</dbReference>